<keyword evidence="1" id="KW-0472">Membrane</keyword>
<dbReference type="InterPro" id="IPR027558">
    <property type="entry name" value="Pre_pil_HX9DG_C"/>
</dbReference>
<organism evidence="3 4">
    <name type="scientific">Calycomorphotria hydatis</name>
    <dbReference type="NCBI Taxonomy" id="2528027"/>
    <lineage>
        <taxon>Bacteria</taxon>
        <taxon>Pseudomonadati</taxon>
        <taxon>Planctomycetota</taxon>
        <taxon>Planctomycetia</taxon>
        <taxon>Planctomycetales</taxon>
        <taxon>Planctomycetaceae</taxon>
        <taxon>Calycomorphotria</taxon>
    </lineage>
</organism>
<dbReference type="NCBIfam" id="TIGR02532">
    <property type="entry name" value="IV_pilin_GFxxxE"/>
    <property type="match status" value="1"/>
</dbReference>
<sequence>MGHFKRVRRRTGFTLIELLVVIAIIAVLIGLLLPAVQQAREAARRSQCKNNLKQIGLALHNYHDAFSTFPIGARNEIAELAPGSEVGFDGPSFWVGLLPYLEQSSLYRDLEKIDQTTPIFTKTTSRATAVGDITLDFMRCPSSPLPIKANAPPAISAVVLMPSYVGISGAANGDGFSGLEVSSCCGSSSTDVGKGEINGDGVLVVNKEIRIRDITDGTSNCLAVGECSTFQEESDGTQHRVDGAYLYSWTEGTKGGGVANSFAWVGFAPPGSTAPPVYNLTTIDYSPNTQTWPLDGVGEARGPNNPLTSQHTGGVNCVLADGSVRFITENIDLNLLKRLALRNDGEVVGEF</sequence>
<keyword evidence="1" id="KW-1133">Transmembrane helix</keyword>
<dbReference type="Pfam" id="PF07596">
    <property type="entry name" value="SBP_bac_10"/>
    <property type="match status" value="1"/>
</dbReference>
<dbReference type="PANTHER" id="PTHR30093:SF2">
    <property type="entry name" value="TYPE II SECRETION SYSTEM PROTEIN H"/>
    <property type="match status" value="1"/>
</dbReference>
<keyword evidence="4" id="KW-1185">Reference proteome</keyword>
<dbReference type="InterPro" id="IPR045584">
    <property type="entry name" value="Pilin-like"/>
</dbReference>
<reference evidence="3 4" key="1">
    <citation type="submission" date="2019-02" db="EMBL/GenBank/DDBJ databases">
        <title>Deep-cultivation of Planctomycetes and their phenomic and genomic characterization uncovers novel biology.</title>
        <authorList>
            <person name="Wiegand S."/>
            <person name="Jogler M."/>
            <person name="Boedeker C."/>
            <person name="Pinto D."/>
            <person name="Vollmers J."/>
            <person name="Rivas-Marin E."/>
            <person name="Kohn T."/>
            <person name="Peeters S.H."/>
            <person name="Heuer A."/>
            <person name="Rast P."/>
            <person name="Oberbeckmann S."/>
            <person name="Bunk B."/>
            <person name="Jeske O."/>
            <person name="Meyerdierks A."/>
            <person name="Storesund J.E."/>
            <person name="Kallscheuer N."/>
            <person name="Luecker S."/>
            <person name="Lage O.M."/>
            <person name="Pohl T."/>
            <person name="Merkel B.J."/>
            <person name="Hornburger P."/>
            <person name="Mueller R.-W."/>
            <person name="Bruemmer F."/>
            <person name="Labrenz M."/>
            <person name="Spormann A.M."/>
            <person name="Op den Camp H."/>
            <person name="Overmann J."/>
            <person name="Amann R."/>
            <person name="Jetten M.S.M."/>
            <person name="Mascher T."/>
            <person name="Medema M.H."/>
            <person name="Devos D.P."/>
            <person name="Kaster A.-K."/>
            <person name="Ovreas L."/>
            <person name="Rohde M."/>
            <person name="Galperin M.Y."/>
            <person name="Jogler C."/>
        </authorList>
    </citation>
    <scope>NUCLEOTIDE SEQUENCE [LARGE SCALE GENOMIC DNA]</scope>
    <source>
        <strain evidence="3 4">V22</strain>
    </source>
</reference>
<dbReference type="Pfam" id="PF07963">
    <property type="entry name" value="N_methyl"/>
    <property type="match status" value="1"/>
</dbReference>
<evidence type="ECO:0000259" key="2">
    <source>
        <dbReference type="Pfam" id="PF07596"/>
    </source>
</evidence>
<dbReference type="InterPro" id="IPR011453">
    <property type="entry name" value="DUF1559"/>
</dbReference>
<dbReference type="EMBL" id="CP036316">
    <property type="protein sequence ID" value="QDT65877.1"/>
    <property type="molecule type" value="Genomic_DNA"/>
</dbReference>
<proteinExistence type="predicted"/>
<keyword evidence="1" id="KW-0812">Transmembrane</keyword>
<dbReference type="Gene3D" id="3.30.700.10">
    <property type="entry name" value="Glycoprotein, Type 4 Pilin"/>
    <property type="match status" value="1"/>
</dbReference>
<evidence type="ECO:0000256" key="1">
    <source>
        <dbReference type="SAM" id="Phobius"/>
    </source>
</evidence>
<dbReference type="KEGG" id="chya:V22_31390"/>
<feature type="domain" description="DUF1559" evidence="2">
    <location>
        <begin position="37"/>
        <end position="333"/>
    </location>
</feature>
<dbReference type="InterPro" id="IPR012902">
    <property type="entry name" value="N_methyl_site"/>
</dbReference>
<evidence type="ECO:0000313" key="4">
    <source>
        <dbReference type="Proteomes" id="UP000319976"/>
    </source>
</evidence>
<dbReference type="SUPFAM" id="SSF54523">
    <property type="entry name" value="Pili subunits"/>
    <property type="match status" value="1"/>
</dbReference>
<feature type="transmembrane region" description="Helical" evidence="1">
    <location>
        <begin position="12"/>
        <end position="36"/>
    </location>
</feature>
<dbReference type="Proteomes" id="UP000319976">
    <property type="component" value="Chromosome"/>
</dbReference>
<dbReference type="PROSITE" id="PS00409">
    <property type="entry name" value="PROKAR_NTER_METHYL"/>
    <property type="match status" value="1"/>
</dbReference>
<protein>
    <submittedName>
        <fullName evidence="3">Putative major pilin subunit</fullName>
    </submittedName>
</protein>
<accession>A0A517TBX4</accession>
<dbReference type="NCBIfam" id="TIGR04294">
    <property type="entry name" value="pre_pil_HX9DG"/>
    <property type="match status" value="1"/>
</dbReference>
<dbReference type="PANTHER" id="PTHR30093">
    <property type="entry name" value="GENERAL SECRETION PATHWAY PROTEIN G"/>
    <property type="match status" value="1"/>
</dbReference>
<evidence type="ECO:0000313" key="3">
    <source>
        <dbReference type="EMBL" id="QDT65877.1"/>
    </source>
</evidence>
<gene>
    <name evidence="3" type="ORF">V22_31390</name>
</gene>
<dbReference type="AlphaFoldDB" id="A0A517TBX4"/>
<name>A0A517TBX4_9PLAN</name>